<organism evidence="1">
    <name type="scientific">gut metagenome</name>
    <dbReference type="NCBI Taxonomy" id="749906"/>
    <lineage>
        <taxon>unclassified sequences</taxon>
        <taxon>metagenomes</taxon>
        <taxon>organismal metagenomes</taxon>
    </lineage>
</organism>
<comment type="caution">
    <text evidence="1">The sequence shown here is derived from an EMBL/GenBank/DDBJ whole genome shotgun (WGS) entry which is preliminary data.</text>
</comment>
<accession>J9GAQ8</accession>
<dbReference type="AlphaFoldDB" id="J9GAQ8"/>
<evidence type="ECO:0000313" key="1">
    <source>
        <dbReference type="EMBL" id="EJX03929.1"/>
    </source>
</evidence>
<protein>
    <submittedName>
        <fullName evidence="1">Uncharacterized protein</fullName>
    </submittedName>
</protein>
<proteinExistence type="predicted"/>
<sequence length="43" mass="5120">MKLKTKAQICYFFCFFSHSFSEEFALCYRCCCFTSHSMLELST</sequence>
<dbReference type="EMBL" id="AMCI01001985">
    <property type="protein sequence ID" value="EJX03929.1"/>
    <property type="molecule type" value="Genomic_DNA"/>
</dbReference>
<reference evidence="1" key="1">
    <citation type="journal article" date="2012" name="PLoS ONE">
        <title>Gene sets for utilization of primary and secondary nutrition supplies in the distal gut of endangered iberian lynx.</title>
        <authorList>
            <person name="Alcaide M."/>
            <person name="Messina E."/>
            <person name="Richter M."/>
            <person name="Bargiela R."/>
            <person name="Peplies J."/>
            <person name="Huws S.A."/>
            <person name="Newbold C.J."/>
            <person name="Golyshin P.N."/>
            <person name="Simon M.A."/>
            <person name="Lopez G."/>
            <person name="Yakimov M.M."/>
            <person name="Ferrer M."/>
        </authorList>
    </citation>
    <scope>NUCLEOTIDE SEQUENCE</scope>
</reference>
<gene>
    <name evidence="1" type="ORF">EVA_07962</name>
</gene>
<name>J9GAQ8_9ZZZZ</name>